<keyword evidence="1" id="KW-0472">Membrane</keyword>
<gene>
    <name evidence="2" type="ORF">LBV24_09825</name>
</gene>
<proteinExistence type="predicted"/>
<dbReference type="Proteomes" id="UP001198402">
    <property type="component" value="Unassembled WGS sequence"/>
</dbReference>
<feature type="transmembrane region" description="Helical" evidence="1">
    <location>
        <begin position="31"/>
        <end position="49"/>
    </location>
</feature>
<evidence type="ECO:0000313" key="3">
    <source>
        <dbReference type="Proteomes" id="UP001198402"/>
    </source>
</evidence>
<dbReference type="RefSeq" id="WP_224478472.1">
    <property type="nucleotide sequence ID" value="NZ_JAIUJS010000004.1"/>
</dbReference>
<reference evidence="3" key="1">
    <citation type="submission" date="2023-07" db="EMBL/GenBank/DDBJ databases">
        <authorList>
            <person name="Yue Y."/>
        </authorList>
    </citation>
    <scope>NUCLEOTIDE SEQUENCE [LARGE SCALE GENOMIC DNA]</scope>
    <source>
        <strain evidence="3">2Y89</strain>
    </source>
</reference>
<name>A0ABS7Y0R1_9FLAO</name>
<sequence length="58" mass="6100">MAKNKNNGKLALAIGLLGTIAGLILIFQDNLMIGIFGTIASLGVSIKGYQDYKSQSSK</sequence>
<evidence type="ECO:0000256" key="1">
    <source>
        <dbReference type="SAM" id="Phobius"/>
    </source>
</evidence>
<comment type="caution">
    <text evidence="2">The sequence shown here is derived from an EMBL/GenBank/DDBJ whole genome shotgun (WGS) entry which is preliminary data.</text>
</comment>
<keyword evidence="3" id="KW-1185">Reference proteome</keyword>
<keyword evidence="1" id="KW-0812">Transmembrane</keyword>
<protein>
    <submittedName>
        <fullName evidence="2">Uncharacterized protein</fullName>
    </submittedName>
</protein>
<accession>A0ABS7Y0R1</accession>
<keyword evidence="1" id="KW-1133">Transmembrane helix</keyword>
<dbReference type="EMBL" id="JAIUJS010000004">
    <property type="protein sequence ID" value="MCA0153513.1"/>
    <property type="molecule type" value="Genomic_DNA"/>
</dbReference>
<evidence type="ECO:0000313" key="2">
    <source>
        <dbReference type="EMBL" id="MCA0153513.1"/>
    </source>
</evidence>
<organism evidence="2 3">
    <name type="scientific">Winogradskyella vincentii</name>
    <dbReference type="NCBI Taxonomy" id="2877122"/>
    <lineage>
        <taxon>Bacteria</taxon>
        <taxon>Pseudomonadati</taxon>
        <taxon>Bacteroidota</taxon>
        <taxon>Flavobacteriia</taxon>
        <taxon>Flavobacteriales</taxon>
        <taxon>Flavobacteriaceae</taxon>
        <taxon>Winogradskyella</taxon>
    </lineage>
</organism>